<organism evidence="9 10">
    <name type="scientific">Bacillus altitudinis</name>
    <dbReference type="NCBI Taxonomy" id="293387"/>
    <lineage>
        <taxon>Bacteria</taxon>
        <taxon>Bacillati</taxon>
        <taxon>Bacillota</taxon>
        <taxon>Bacilli</taxon>
        <taxon>Bacillales</taxon>
        <taxon>Bacillaceae</taxon>
        <taxon>Bacillus</taxon>
    </lineage>
</organism>
<sequence>MLKKRLICIAMISFMLFLTAQPASLLAETKDPENGMVNDWIKDEKESKKDTEKKTTDNQTNPAEEVPSSSVSIMDFVKMIGALLFVILLIYGLVRFVGKQNRLLKPFRYVENIGGTTVGQNRSVQLIKVGKRVLVVGVADSIQLLKEIDDEQECEAIVKQYEEAMESKTDLPKMMQKLTSQVKKHDQSTTSSFSANLKAQLAELKKTQSEVRKKGPKQNE</sequence>
<evidence type="ECO:0000256" key="1">
    <source>
        <dbReference type="ARBA" id="ARBA00004236"/>
    </source>
</evidence>
<proteinExistence type="predicted"/>
<evidence type="ECO:0000256" key="3">
    <source>
        <dbReference type="ARBA" id="ARBA00022692"/>
    </source>
</evidence>
<evidence type="ECO:0000256" key="4">
    <source>
        <dbReference type="ARBA" id="ARBA00022989"/>
    </source>
</evidence>
<evidence type="ECO:0000256" key="2">
    <source>
        <dbReference type="ARBA" id="ARBA00022475"/>
    </source>
</evidence>
<evidence type="ECO:0000313" key="9">
    <source>
        <dbReference type="EMBL" id="VXB43604.1"/>
    </source>
</evidence>
<evidence type="ECO:0000256" key="5">
    <source>
        <dbReference type="ARBA" id="ARBA00023136"/>
    </source>
</evidence>
<reference evidence="9 10" key="1">
    <citation type="submission" date="2019-10" db="EMBL/GenBank/DDBJ databases">
        <authorList>
            <person name="Karimi E."/>
        </authorList>
    </citation>
    <scope>NUCLEOTIDE SEQUENCE [LARGE SCALE GENOMIC DNA]</scope>
    <source>
        <strain evidence="9">Bacillus sp. 348</strain>
    </source>
</reference>
<evidence type="ECO:0000256" key="7">
    <source>
        <dbReference type="SAM" id="Phobius"/>
    </source>
</evidence>
<dbReference type="GO" id="GO:0044781">
    <property type="term" value="P:bacterial-type flagellum organization"/>
    <property type="evidence" value="ECO:0007669"/>
    <property type="project" value="InterPro"/>
</dbReference>
<dbReference type="InterPro" id="IPR022781">
    <property type="entry name" value="Flagellar_biosynth_FliO"/>
</dbReference>
<feature type="chain" id="PRO_5038700079" evidence="8">
    <location>
        <begin position="21"/>
        <end position="220"/>
    </location>
</feature>
<evidence type="ECO:0000256" key="8">
    <source>
        <dbReference type="SAM" id="SignalP"/>
    </source>
</evidence>
<protein>
    <submittedName>
        <fullName evidence="9">Flagellar regulatory protein</fullName>
    </submittedName>
</protein>
<feature type="signal peptide" evidence="8">
    <location>
        <begin position="1"/>
        <end position="20"/>
    </location>
</feature>
<comment type="subcellular location">
    <subcellularLocation>
        <location evidence="1">Cell membrane</location>
    </subcellularLocation>
</comment>
<keyword evidence="9" id="KW-0969">Cilium</keyword>
<accession>A0A653QMD0</accession>
<keyword evidence="4 7" id="KW-1133">Transmembrane helix</keyword>
<keyword evidence="5 7" id="KW-0472">Membrane</keyword>
<dbReference type="AlphaFoldDB" id="A0A653QMD0"/>
<dbReference type="EMBL" id="CABWLH010000009">
    <property type="protein sequence ID" value="VXB43604.1"/>
    <property type="molecule type" value="Genomic_DNA"/>
</dbReference>
<gene>
    <name evidence="9" type="primary">fliZ</name>
    <name evidence="9" type="ORF">BACI348_40738</name>
</gene>
<dbReference type="NCBIfam" id="NF009951">
    <property type="entry name" value="PRK13415.1"/>
    <property type="match status" value="1"/>
</dbReference>
<dbReference type="Proteomes" id="UP000433089">
    <property type="component" value="Unassembled WGS sequence"/>
</dbReference>
<keyword evidence="2" id="KW-1003">Cell membrane</keyword>
<keyword evidence="9" id="KW-0966">Cell projection</keyword>
<dbReference type="Pfam" id="PF04347">
    <property type="entry name" value="FliO"/>
    <property type="match status" value="1"/>
</dbReference>
<keyword evidence="9" id="KW-0282">Flagellum</keyword>
<feature type="compositionally biased region" description="Basic and acidic residues" evidence="6">
    <location>
        <begin position="40"/>
        <end position="56"/>
    </location>
</feature>
<evidence type="ECO:0000256" key="6">
    <source>
        <dbReference type="SAM" id="MobiDB-lite"/>
    </source>
</evidence>
<feature type="transmembrane region" description="Helical" evidence="7">
    <location>
        <begin position="76"/>
        <end position="98"/>
    </location>
</feature>
<keyword evidence="3 7" id="KW-0812">Transmembrane</keyword>
<evidence type="ECO:0000313" key="10">
    <source>
        <dbReference type="Proteomes" id="UP000433089"/>
    </source>
</evidence>
<name>A0A653QMD0_BACAB</name>
<feature type="region of interest" description="Disordered" evidence="6">
    <location>
        <begin position="36"/>
        <end position="66"/>
    </location>
</feature>
<keyword evidence="8" id="KW-0732">Signal</keyword>
<dbReference type="GO" id="GO:0016020">
    <property type="term" value="C:membrane"/>
    <property type="evidence" value="ECO:0007669"/>
    <property type="project" value="InterPro"/>
</dbReference>